<dbReference type="AlphaFoldDB" id="A0A9Q0BDW0"/>
<comment type="subcellular location">
    <subcellularLocation>
        <location evidence="1">Membrane</location>
        <topology evidence="1">Multi-pass membrane protein</topology>
    </subcellularLocation>
</comment>
<name>A0A9Q0BDW0_9HYPO</name>
<evidence type="ECO:0000313" key="10">
    <source>
        <dbReference type="Proteomes" id="UP001055219"/>
    </source>
</evidence>
<evidence type="ECO:0000256" key="1">
    <source>
        <dbReference type="ARBA" id="ARBA00004141"/>
    </source>
</evidence>
<dbReference type="Pfam" id="PF20684">
    <property type="entry name" value="Fung_rhodopsin"/>
    <property type="match status" value="1"/>
</dbReference>
<dbReference type="InterPro" id="IPR052337">
    <property type="entry name" value="SAT4-like"/>
</dbReference>
<keyword evidence="3 7" id="KW-1133">Transmembrane helix</keyword>
<evidence type="ECO:0000256" key="7">
    <source>
        <dbReference type="SAM" id="Phobius"/>
    </source>
</evidence>
<evidence type="ECO:0000256" key="5">
    <source>
        <dbReference type="ARBA" id="ARBA00038359"/>
    </source>
</evidence>
<evidence type="ECO:0000256" key="2">
    <source>
        <dbReference type="ARBA" id="ARBA00022692"/>
    </source>
</evidence>
<dbReference type="InterPro" id="IPR049326">
    <property type="entry name" value="Rhodopsin_dom_fungi"/>
</dbReference>
<feature type="region of interest" description="Disordered" evidence="6">
    <location>
        <begin position="118"/>
        <end position="163"/>
    </location>
</feature>
<dbReference type="OrthoDB" id="2496787at2759"/>
<evidence type="ECO:0000256" key="6">
    <source>
        <dbReference type="SAM" id="MobiDB-lite"/>
    </source>
</evidence>
<protein>
    <recommendedName>
        <fullName evidence="8">Rhodopsin domain-containing protein</fullName>
    </recommendedName>
</protein>
<sequence length="163" mass="18379">MIYRLKSTSRWTCAPWILVLPISQLLKLQLVLKKTIYQMLMFGVGTCIIITVISIIRFPGLLRYSFTTILNYNNFMVAIYSIIECNVSIMCCCMPAVLALLRRTYPQIFGSASGFYERSDEPNKPHSLMTFSGSGVTPKPKRGIQKSVTNTVSYETKPDDGSD</sequence>
<reference evidence="9" key="1">
    <citation type="journal article" date="2021" name="J Fungi (Basel)">
        <title>Genomic and Metabolomic Analyses of the Marine Fungus Emericellopsis cladophorae: Insights into Saltwater Adaptability Mechanisms and Its Biosynthetic Potential.</title>
        <authorList>
            <person name="Goncalves M.F.M."/>
            <person name="Hilario S."/>
            <person name="Van de Peer Y."/>
            <person name="Esteves A.C."/>
            <person name="Alves A."/>
        </authorList>
    </citation>
    <scope>NUCLEOTIDE SEQUENCE</scope>
    <source>
        <strain evidence="9">MUM 19.33</strain>
    </source>
</reference>
<proteinExistence type="inferred from homology"/>
<evidence type="ECO:0000256" key="3">
    <source>
        <dbReference type="ARBA" id="ARBA00022989"/>
    </source>
</evidence>
<keyword evidence="10" id="KW-1185">Reference proteome</keyword>
<dbReference type="RefSeq" id="XP_051361460.1">
    <property type="nucleotide sequence ID" value="XM_051507332.1"/>
</dbReference>
<reference evidence="9" key="2">
    <citation type="submission" date="2022-07" db="EMBL/GenBank/DDBJ databases">
        <authorList>
            <person name="Goncalves M.F.M."/>
            <person name="Hilario S."/>
            <person name="Van De Peer Y."/>
            <person name="Esteves A.C."/>
            <person name="Alves A."/>
        </authorList>
    </citation>
    <scope>NUCLEOTIDE SEQUENCE</scope>
    <source>
        <strain evidence="9">MUM 19.33</strain>
    </source>
</reference>
<evidence type="ECO:0000313" key="9">
    <source>
        <dbReference type="EMBL" id="KAI6780604.1"/>
    </source>
</evidence>
<gene>
    <name evidence="9" type="ORF">J7T54_008522</name>
</gene>
<organism evidence="9 10">
    <name type="scientific">Emericellopsis cladophorae</name>
    <dbReference type="NCBI Taxonomy" id="2686198"/>
    <lineage>
        <taxon>Eukaryota</taxon>
        <taxon>Fungi</taxon>
        <taxon>Dikarya</taxon>
        <taxon>Ascomycota</taxon>
        <taxon>Pezizomycotina</taxon>
        <taxon>Sordariomycetes</taxon>
        <taxon>Hypocreomycetidae</taxon>
        <taxon>Hypocreales</taxon>
        <taxon>Bionectriaceae</taxon>
        <taxon>Emericellopsis</taxon>
    </lineage>
</organism>
<comment type="similarity">
    <text evidence="5">Belongs to the SAT4 family.</text>
</comment>
<dbReference type="GeneID" id="75834993"/>
<dbReference type="EMBL" id="JAGIXG020000030">
    <property type="protein sequence ID" value="KAI6780604.1"/>
    <property type="molecule type" value="Genomic_DNA"/>
</dbReference>
<feature type="transmembrane region" description="Helical" evidence="7">
    <location>
        <begin position="36"/>
        <end position="58"/>
    </location>
</feature>
<evidence type="ECO:0000256" key="4">
    <source>
        <dbReference type="ARBA" id="ARBA00023136"/>
    </source>
</evidence>
<dbReference type="GO" id="GO:0016020">
    <property type="term" value="C:membrane"/>
    <property type="evidence" value="ECO:0007669"/>
    <property type="project" value="UniProtKB-SubCell"/>
</dbReference>
<keyword evidence="4 7" id="KW-0472">Membrane</keyword>
<keyword evidence="2 7" id="KW-0812">Transmembrane</keyword>
<feature type="domain" description="Rhodopsin" evidence="8">
    <location>
        <begin position="16"/>
        <end position="103"/>
    </location>
</feature>
<evidence type="ECO:0000259" key="8">
    <source>
        <dbReference type="Pfam" id="PF20684"/>
    </source>
</evidence>
<dbReference type="PANTHER" id="PTHR33048:SF143">
    <property type="entry name" value="EXTRACELLULAR MEMBRANE PROTEIN CFEM DOMAIN-CONTAINING PROTEIN-RELATED"/>
    <property type="match status" value="1"/>
</dbReference>
<dbReference type="PANTHER" id="PTHR33048">
    <property type="entry name" value="PTH11-LIKE INTEGRAL MEMBRANE PROTEIN (AFU_ORTHOLOGUE AFUA_5G11245)"/>
    <property type="match status" value="1"/>
</dbReference>
<dbReference type="Proteomes" id="UP001055219">
    <property type="component" value="Unassembled WGS sequence"/>
</dbReference>
<accession>A0A9Q0BDW0</accession>
<comment type="caution">
    <text evidence="9">The sequence shown here is derived from an EMBL/GenBank/DDBJ whole genome shotgun (WGS) entry which is preliminary data.</text>
</comment>
<feature type="transmembrane region" description="Helical" evidence="7">
    <location>
        <begin position="78"/>
        <end position="101"/>
    </location>
</feature>